<dbReference type="InterPro" id="IPR011761">
    <property type="entry name" value="ATP-grasp"/>
</dbReference>
<gene>
    <name evidence="3" type="ORF">GCM10010191_57510</name>
</gene>
<proteinExistence type="predicted"/>
<evidence type="ECO:0000259" key="2">
    <source>
        <dbReference type="PROSITE" id="PS50975"/>
    </source>
</evidence>
<feature type="domain" description="ATP-grasp" evidence="2">
    <location>
        <begin position="148"/>
        <end position="347"/>
    </location>
</feature>
<accession>A0ABP5WTL7</accession>
<dbReference type="InterPro" id="IPR013815">
    <property type="entry name" value="ATP_grasp_subdomain_1"/>
</dbReference>
<name>A0ABP5WTL7_9ACTN</name>
<dbReference type="SUPFAM" id="SSF56059">
    <property type="entry name" value="Glutathione synthetase ATP-binding domain-like"/>
    <property type="match status" value="1"/>
</dbReference>
<keyword evidence="1" id="KW-0547">Nucleotide-binding</keyword>
<protein>
    <recommendedName>
        <fullName evidence="2">ATP-grasp domain-containing protein</fullName>
    </recommendedName>
</protein>
<keyword evidence="1" id="KW-0067">ATP-binding</keyword>
<sequence>MGGLTMSPPLPAGAPAGTPALDGGLPVLLLRTDRNPFHHGTLGAIRSLGRAGVPVHAILEGRSVPAARSRHLRRRHPWGPSPHTAPEALAEHLRLVGGRIGRRPLLIPLDDAGAIFIAEHAPALAESFTFTAPDPSAPRRVADKSLLIEQCERYGIDCPESSVPRSPAEVDAAIARLGLPLVVKWPRPWLLPPGRRGTVVARTAAGVHRLLASGTTGDPGGPEGGGAAGPPILQRHVPPDGGDWFFHGHFDRDGACLFGATGRKHLAHPRDAGHTVLGEWVLNPALERLAHKIVEMLGYVGTADLDFRFDARVGAYHLLDFNPRLGAQFRLFRDGLDLDLVRIVHLEQSGRAVPAVRPRYGRTLLVENHFLHHALTHPAGRPPILRRLREAGERAWFAADDPAPFASMTRRSLQRVLQRGLDRGLRAGSRRGRTGR</sequence>
<dbReference type="EMBL" id="BAAARW010000020">
    <property type="protein sequence ID" value="GAA2435367.1"/>
    <property type="molecule type" value="Genomic_DNA"/>
</dbReference>
<reference evidence="4" key="1">
    <citation type="journal article" date="2019" name="Int. J. Syst. Evol. Microbiol.">
        <title>The Global Catalogue of Microorganisms (GCM) 10K type strain sequencing project: providing services to taxonomists for standard genome sequencing and annotation.</title>
        <authorList>
            <consortium name="The Broad Institute Genomics Platform"/>
            <consortium name="The Broad Institute Genome Sequencing Center for Infectious Disease"/>
            <person name="Wu L."/>
            <person name="Ma J."/>
        </authorList>
    </citation>
    <scope>NUCLEOTIDE SEQUENCE [LARGE SCALE GENOMIC DNA]</scope>
    <source>
        <strain evidence="4">JCM 3325</strain>
    </source>
</reference>
<evidence type="ECO:0000313" key="4">
    <source>
        <dbReference type="Proteomes" id="UP001501231"/>
    </source>
</evidence>
<keyword evidence="4" id="KW-1185">Reference proteome</keyword>
<evidence type="ECO:0000313" key="3">
    <source>
        <dbReference type="EMBL" id="GAA2435367.1"/>
    </source>
</evidence>
<evidence type="ECO:0000256" key="1">
    <source>
        <dbReference type="PROSITE-ProRule" id="PRU00409"/>
    </source>
</evidence>
<comment type="caution">
    <text evidence="3">The sequence shown here is derived from an EMBL/GenBank/DDBJ whole genome shotgun (WGS) entry which is preliminary data.</text>
</comment>
<organism evidence="3 4">
    <name type="scientific">Actinomadura vinacea</name>
    <dbReference type="NCBI Taxonomy" id="115336"/>
    <lineage>
        <taxon>Bacteria</taxon>
        <taxon>Bacillati</taxon>
        <taxon>Actinomycetota</taxon>
        <taxon>Actinomycetes</taxon>
        <taxon>Streptosporangiales</taxon>
        <taxon>Thermomonosporaceae</taxon>
        <taxon>Actinomadura</taxon>
    </lineage>
</organism>
<dbReference type="Proteomes" id="UP001501231">
    <property type="component" value="Unassembled WGS sequence"/>
</dbReference>
<dbReference type="PROSITE" id="PS50975">
    <property type="entry name" value="ATP_GRASP"/>
    <property type="match status" value="1"/>
</dbReference>
<dbReference type="Gene3D" id="3.30.1490.20">
    <property type="entry name" value="ATP-grasp fold, A domain"/>
    <property type="match status" value="1"/>
</dbReference>
<dbReference type="Gene3D" id="3.30.470.20">
    <property type="entry name" value="ATP-grasp fold, B domain"/>
    <property type="match status" value="1"/>
</dbReference>